<evidence type="ECO:0000313" key="15">
    <source>
        <dbReference type="EMBL" id="EGB11729.1"/>
    </source>
</evidence>
<evidence type="ECO:0000256" key="2">
    <source>
        <dbReference type="ARBA" id="ARBA00022448"/>
    </source>
</evidence>
<dbReference type="PANTHER" id="PTHR11767:SF103">
    <property type="entry name" value="POTASSIUM CHANNEL INWARDLY RECTIFYING TRANSMEMBRANE DOMAIN-CONTAINING PROTEIN"/>
    <property type="match status" value="1"/>
</dbReference>
<protein>
    <recommendedName>
        <fullName evidence="17">Potassium channel domain-containing protein</fullName>
    </recommendedName>
</protein>
<comment type="similarity">
    <text evidence="11">Belongs to the inward rectifier-type potassium channel (TC 1.A.2.1) family.</text>
</comment>
<keyword evidence="16" id="KW-1185">Reference proteome</keyword>
<feature type="transmembrane region" description="Helical" evidence="12">
    <location>
        <begin position="55"/>
        <end position="73"/>
    </location>
</feature>
<dbReference type="OMA" id="TMHGMNG"/>
<evidence type="ECO:0000256" key="3">
    <source>
        <dbReference type="ARBA" id="ARBA00022538"/>
    </source>
</evidence>
<evidence type="ECO:0000256" key="10">
    <source>
        <dbReference type="ARBA" id="ARBA00023303"/>
    </source>
</evidence>
<dbReference type="Gene3D" id="2.60.40.1400">
    <property type="entry name" value="G protein-activated inward rectifier potassium channel 1"/>
    <property type="match status" value="1"/>
</dbReference>
<evidence type="ECO:0000256" key="6">
    <source>
        <dbReference type="ARBA" id="ARBA00022958"/>
    </source>
</evidence>
<evidence type="ECO:0008006" key="17">
    <source>
        <dbReference type="Google" id="ProtNLM"/>
    </source>
</evidence>
<dbReference type="SUPFAM" id="SSF81324">
    <property type="entry name" value="Voltage-gated potassium channels"/>
    <property type="match status" value="1"/>
</dbReference>
<dbReference type="PANTHER" id="PTHR11767">
    <property type="entry name" value="INWARD RECTIFIER POTASSIUM CHANNEL"/>
    <property type="match status" value="1"/>
</dbReference>
<evidence type="ECO:0000256" key="7">
    <source>
        <dbReference type="ARBA" id="ARBA00022989"/>
    </source>
</evidence>
<dbReference type="OrthoDB" id="273257at2759"/>
<keyword evidence="3 11" id="KW-0633">Potassium transport</keyword>
<dbReference type="InterPro" id="IPR040445">
    <property type="entry name" value="Kir_TM"/>
</dbReference>
<dbReference type="Proteomes" id="UP000002729">
    <property type="component" value="Unassembled WGS sequence"/>
</dbReference>
<evidence type="ECO:0000256" key="4">
    <source>
        <dbReference type="ARBA" id="ARBA00022692"/>
    </source>
</evidence>
<feature type="non-terminal residue" evidence="15">
    <location>
        <position position="279"/>
    </location>
</feature>
<name>F0Y0L0_AURAN</name>
<evidence type="ECO:0000259" key="14">
    <source>
        <dbReference type="Pfam" id="PF17655"/>
    </source>
</evidence>
<evidence type="ECO:0000256" key="8">
    <source>
        <dbReference type="ARBA" id="ARBA00023065"/>
    </source>
</evidence>
<dbReference type="RefSeq" id="XP_009034068.1">
    <property type="nucleotide sequence ID" value="XM_009035820.1"/>
</dbReference>
<dbReference type="AlphaFoldDB" id="F0Y0L0"/>
<dbReference type="GO" id="GO:0034702">
    <property type="term" value="C:monoatomic ion channel complex"/>
    <property type="evidence" value="ECO:0007669"/>
    <property type="project" value="UniProtKB-KW"/>
</dbReference>
<accession>F0Y0L0</accession>
<sequence length="279" mass="31390">RERGLYYRDLYHTIADSNVWYILFFLLLAYVAVSVLFGLLWWAASDACDVGIENFNAAFLFSVETMMTIGYGTRDQFFADCGASSFLIFAQSLIGILLDCVSLGLVYTSLSSGVGRSSTILFSDRAVIRRVGGELYFMFQVVEMRSHQLIEGHVRCYAVRDETDARGRAAPFQQCAMRLDKPDDELGGWLFLALPSVVVHRLDAWSPLVPPAPRASGHEIVVVVEGVDPITSNTVQATHSYCYRARDGEDRRDVVWDCDFRPCVSRDDRGRCRIDYAAF</sequence>
<evidence type="ECO:0000256" key="12">
    <source>
        <dbReference type="SAM" id="Phobius"/>
    </source>
</evidence>
<evidence type="ECO:0000259" key="13">
    <source>
        <dbReference type="Pfam" id="PF01007"/>
    </source>
</evidence>
<keyword evidence="5 11" id="KW-0851">Voltage-gated channel</keyword>
<dbReference type="PRINTS" id="PR01320">
    <property type="entry name" value="KIRCHANNEL"/>
</dbReference>
<dbReference type="Pfam" id="PF17655">
    <property type="entry name" value="IRK_C"/>
    <property type="match status" value="1"/>
</dbReference>
<keyword evidence="10 11" id="KW-0407">Ion channel</keyword>
<organism evidence="16">
    <name type="scientific">Aureococcus anophagefferens</name>
    <name type="common">Harmful bloom alga</name>
    <dbReference type="NCBI Taxonomy" id="44056"/>
    <lineage>
        <taxon>Eukaryota</taxon>
        <taxon>Sar</taxon>
        <taxon>Stramenopiles</taxon>
        <taxon>Ochrophyta</taxon>
        <taxon>Pelagophyceae</taxon>
        <taxon>Pelagomonadales</taxon>
        <taxon>Pelagomonadaceae</taxon>
        <taxon>Aureococcus</taxon>
    </lineage>
</organism>
<dbReference type="eggNOG" id="KOG3827">
    <property type="taxonomic scope" value="Eukaryota"/>
</dbReference>
<dbReference type="EMBL" id="GL833122">
    <property type="protein sequence ID" value="EGB11729.1"/>
    <property type="molecule type" value="Genomic_DNA"/>
</dbReference>
<dbReference type="InParanoid" id="F0Y0L0"/>
<feature type="domain" description="Inward rectifier potassium channel C-terminal" evidence="14">
    <location>
        <begin position="120"/>
        <end position="279"/>
    </location>
</feature>
<dbReference type="GeneID" id="20218218"/>
<reference evidence="15 16" key="1">
    <citation type="journal article" date="2011" name="Proc. Natl. Acad. Sci. U.S.A.">
        <title>Niche of harmful alga Aureococcus anophagefferens revealed through ecogenomics.</title>
        <authorList>
            <person name="Gobler C.J."/>
            <person name="Berry D.L."/>
            <person name="Dyhrman S.T."/>
            <person name="Wilhelm S.W."/>
            <person name="Salamov A."/>
            <person name="Lobanov A.V."/>
            <person name="Zhang Y."/>
            <person name="Collier J.L."/>
            <person name="Wurch L.L."/>
            <person name="Kustka A.B."/>
            <person name="Dill B.D."/>
            <person name="Shah M."/>
            <person name="VerBerkmoes N.C."/>
            <person name="Kuo A."/>
            <person name="Terry A."/>
            <person name="Pangilinan J."/>
            <person name="Lindquist E.A."/>
            <person name="Lucas S."/>
            <person name="Paulsen I.T."/>
            <person name="Hattenrath-Lehmann T.K."/>
            <person name="Talmage S.C."/>
            <person name="Walker E.A."/>
            <person name="Koch F."/>
            <person name="Burson A.M."/>
            <person name="Marcoval M.A."/>
            <person name="Tang Y.Z."/>
            <person name="Lecleir G.R."/>
            <person name="Coyne K.J."/>
            <person name="Berg G.M."/>
            <person name="Bertrand E.M."/>
            <person name="Saito M.A."/>
            <person name="Gladyshev V.N."/>
            <person name="Grigoriev I.V."/>
        </authorList>
    </citation>
    <scope>NUCLEOTIDE SEQUENCE [LARGE SCALE GENOMIC DNA]</scope>
    <source>
        <strain evidence="16">CCMP 1984</strain>
    </source>
</reference>
<dbReference type="InterPro" id="IPR016449">
    <property type="entry name" value="K_chnl_inward-rec_Kir"/>
</dbReference>
<keyword evidence="2 11" id="KW-0813">Transport</keyword>
<keyword evidence="4 11" id="KW-0812">Transmembrane</keyword>
<comment type="subcellular location">
    <subcellularLocation>
        <location evidence="1 11">Membrane</location>
        <topology evidence="1 11">Multi-pass membrane protein</topology>
    </subcellularLocation>
</comment>
<dbReference type="SUPFAM" id="SSF81296">
    <property type="entry name" value="E set domains"/>
    <property type="match status" value="1"/>
</dbReference>
<gene>
    <name evidence="15" type="ORF">AURANDRAFT_12951</name>
</gene>
<evidence type="ECO:0000256" key="11">
    <source>
        <dbReference type="RuleBase" id="RU003822"/>
    </source>
</evidence>
<proteinExistence type="inferred from homology"/>
<dbReference type="GO" id="GO:0005886">
    <property type="term" value="C:plasma membrane"/>
    <property type="evidence" value="ECO:0007669"/>
    <property type="project" value="TreeGrafter"/>
</dbReference>
<dbReference type="InterPro" id="IPR014756">
    <property type="entry name" value="Ig_E-set"/>
</dbReference>
<dbReference type="KEGG" id="aaf:AURANDRAFT_12951"/>
<keyword evidence="8 11" id="KW-0406">Ion transport</keyword>
<dbReference type="InterPro" id="IPR013518">
    <property type="entry name" value="K_chnl_inward-rec_Kir_cyto"/>
</dbReference>
<keyword evidence="9 12" id="KW-0472">Membrane</keyword>
<keyword evidence="7 12" id="KW-1133">Transmembrane helix</keyword>
<evidence type="ECO:0000313" key="16">
    <source>
        <dbReference type="Proteomes" id="UP000002729"/>
    </source>
</evidence>
<evidence type="ECO:0000256" key="1">
    <source>
        <dbReference type="ARBA" id="ARBA00004141"/>
    </source>
</evidence>
<evidence type="ECO:0000256" key="9">
    <source>
        <dbReference type="ARBA" id="ARBA00023136"/>
    </source>
</evidence>
<dbReference type="Pfam" id="PF01007">
    <property type="entry name" value="IRK"/>
    <property type="match status" value="1"/>
</dbReference>
<keyword evidence="6 11" id="KW-0630">Potassium</keyword>
<dbReference type="Gene3D" id="1.10.287.70">
    <property type="match status" value="1"/>
</dbReference>
<dbReference type="InterPro" id="IPR041647">
    <property type="entry name" value="IRK_C"/>
</dbReference>
<dbReference type="GO" id="GO:0005242">
    <property type="term" value="F:inward rectifier potassium channel activity"/>
    <property type="evidence" value="ECO:0007669"/>
    <property type="project" value="InterPro"/>
</dbReference>
<feature type="transmembrane region" description="Helical" evidence="12">
    <location>
        <begin position="85"/>
        <end position="107"/>
    </location>
</feature>
<dbReference type="GO" id="GO:1990573">
    <property type="term" value="P:potassium ion import across plasma membrane"/>
    <property type="evidence" value="ECO:0007669"/>
    <property type="project" value="TreeGrafter"/>
</dbReference>
<feature type="domain" description="Potassium channel inwardly rectifying transmembrane" evidence="13">
    <location>
        <begin position="5"/>
        <end position="111"/>
    </location>
</feature>
<evidence type="ECO:0000256" key="5">
    <source>
        <dbReference type="ARBA" id="ARBA00022882"/>
    </source>
</evidence>
<feature type="non-terminal residue" evidence="15">
    <location>
        <position position="1"/>
    </location>
</feature>
<dbReference type="GO" id="GO:0034765">
    <property type="term" value="P:regulation of monoatomic ion transmembrane transport"/>
    <property type="evidence" value="ECO:0007669"/>
    <property type="project" value="TreeGrafter"/>
</dbReference>
<feature type="transmembrane region" description="Helical" evidence="12">
    <location>
        <begin position="20"/>
        <end position="43"/>
    </location>
</feature>